<dbReference type="EMBL" id="CP039352">
    <property type="protein sequence ID" value="QCE03737.1"/>
    <property type="molecule type" value="Genomic_DNA"/>
</dbReference>
<dbReference type="Proteomes" id="UP000501690">
    <property type="component" value="Linkage Group LG8"/>
</dbReference>
<evidence type="ECO:0000313" key="2">
    <source>
        <dbReference type="Proteomes" id="UP000501690"/>
    </source>
</evidence>
<gene>
    <name evidence="1" type="ORF">DEO72_LG8g1762</name>
</gene>
<protein>
    <submittedName>
        <fullName evidence="1">Uncharacterized protein</fullName>
    </submittedName>
</protein>
<keyword evidence="2" id="KW-1185">Reference proteome</keyword>
<organism evidence="1 2">
    <name type="scientific">Vigna unguiculata</name>
    <name type="common">Cowpea</name>
    <dbReference type="NCBI Taxonomy" id="3917"/>
    <lineage>
        <taxon>Eukaryota</taxon>
        <taxon>Viridiplantae</taxon>
        <taxon>Streptophyta</taxon>
        <taxon>Embryophyta</taxon>
        <taxon>Tracheophyta</taxon>
        <taxon>Spermatophyta</taxon>
        <taxon>Magnoliopsida</taxon>
        <taxon>eudicotyledons</taxon>
        <taxon>Gunneridae</taxon>
        <taxon>Pentapetalae</taxon>
        <taxon>rosids</taxon>
        <taxon>fabids</taxon>
        <taxon>Fabales</taxon>
        <taxon>Fabaceae</taxon>
        <taxon>Papilionoideae</taxon>
        <taxon>50 kb inversion clade</taxon>
        <taxon>NPAAA clade</taxon>
        <taxon>indigoferoid/millettioid clade</taxon>
        <taxon>Phaseoleae</taxon>
        <taxon>Vigna</taxon>
    </lineage>
</organism>
<sequence>MATSVAGAPLVSMGMCSGEWRCGKFEGDRGARVGCCGVSQFEIDIGDGTTSGNHE</sequence>
<proteinExistence type="predicted"/>
<accession>A0A4D6MV12</accession>
<dbReference type="AlphaFoldDB" id="A0A4D6MV12"/>
<name>A0A4D6MV12_VIGUN</name>
<reference evidence="1 2" key="1">
    <citation type="submission" date="2019-04" db="EMBL/GenBank/DDBJ databases">
        <title>An improved genome assembly and genetic linkage map for asparagus bean, Vigna unguiculata ssp. sesquipedialis.</title>
        <authorList>
            <person name="Xia Q."/>
            <person name="Zhang R."/>
            <person name="Dong Y."/>
        </authorList>
    </citation>
    <scope>NUCLEOTIDE SEQUENCE [LARGE SCALE GENOMIC DNA]</scope>
    <source>
        <tissue evidence="1">Leaf</tissue>
    </source>
</reference>
<evidence type="ECO:0000313" key="1">
    <source>
        <dbReference type="EMBL" id="QCE03737.1"/>
    </source>
</evidence>